<dbReference type="InterPro" id="IPR032514">
    <property type="entry name" value="GtaA_central"/>
</dbReference>
<dbReference type="InterPro" id="IPR033433">
    <property type="entry name" value="GtaA_N"/>
</dbReference>
<reference evidence="4" key="1">
    <citation type="submission" date="2022-01" db="EMBL/GenBank/DDBJ databases">
        <title>Comparative genomics reveals a dynamic genome evolution in the ectomycorrhizal milk-cap (Lactarius) mushrooms.</title>
        <authorList>
            <consortium name="DOE Joint Genome Institute"/>
            <person name="Lebreton A."/>
            <person name="Tang N."/>
            <person name="Kuo A."/>
            <person name="LaButti K."/>
            <person name="Drula E."/>
            <person name="Barry K."/>
            <person name="Clum A."/>
            <person name="Lipzen A."/>
            <person name="Mousain D."/>
            <person name="Ng V."/>
            <person name="Wang R."/>
            <person name="Wang X."/>
            <person name="Dai Y."/>
            <person name="Henrissat B."/>
            <person name="Grigoriev I.V."/>
            <person name="Guerin-Laguette A."/>
            <person name="Yu F."/>
            <person name="Martin F.M."/>
        </authorList>
    </citation>
    <scope>NUCLEOTIDE SEQUENCE</scope>
    <source>
        <strain evidence="4">QP</strain>
    </source>
</reference>
<keyword evidence="1" id="KW-0732">Signal</keyword>
<dbReference type="InterPro" id="IPR008928">
    <property type="entry name" value="6-hairpin_glycosidase_sf"/>
</dbReference>
<dbReference type="InterPro" id="IPR052743">
    <property type="entry name" value="Glutaminase_GtaA"/>
</dbReference>
<feature type="domain" description="Glutaminase A N-terminal" evidence="3">
    <location>
        <begin position="106"/>
        <end position="331"/>
    </location>
</feature>
<dbReference type="Proteomes" id="UP001201163">
    <property type="component" value="Unassembled WGS sequence"/>
</dbReference>
<sequence length="776" mass="85560">MIHLLIVFFSLFHHGRTQQSFLPAAIPLVVRSPYLNCWGYFLDGADSRGLPKPVFNLETHSSWDPSLDVFNLVVLVRVDNITYLFLGSAPDINTTVKLTKTVISPTQTKLTAEAGPMQINLTFLNPIEPQNWLKQSIPFSYMSLTAESLDGAVHALQVYSGLSADWLSGIQTQVTIKDPRISFADVLYHTIYPQPAWGVLYIATKLNGDDGLSNIKYKIAGDSVSRDLFRLNGRLDDQTVLTVALNSTVFAISHDLGTIQAWQDPVIWAIGYNTDPVINYTDLSGAPPQQRRLFYKSQYPDTADDQSLIDDFISDFANASSRAQVLDLKILQYVAPTSGLLGDLVSLATAQVYGSIHLTIATDANGYFNKSDVIALMRNFGGLKTYRVNAVETLYSAFPAFMCIDPLLGGLLLEPLFRLQASQKYTNPYAAADLGMDYPDVTLTNSPHNQGVEHSGNMLIMTYAHARASGNSSLISRYYDLLTSWADYLSNVTLLVDDQTSADGLSADNQTNLAIKGIIAIEAMSKMSSIIKRDADVDKYSSTAASLYAQWKSLALTSDHHLFATYKQVGSWTLGYNLFADVWLNTSIVESFIYDGQSNFINNLSLASSYDLGMPVDNFGSDASVPVSSWSLFAAAMIPDQELRTKLILSVHTRELMPYGSSIHAGPSILIPGPSPAQGAMYAPLALNRTQSQSQSHDNWDVIKSSHWRSSGYQGCHRWRCGFTRYWNHCPGGMAPTEAKSQTYIRRAFVSERSCIPGDAGHSNAIRPNRSNTQVH</sequence>
<evidence type="ECO:0000259" key="3">
    <source>
        <dbReference type="Pfam" id="PF17168"/>
    </source>
</evidence>
<evidence type="ECO:0000259" key="2">
    <source>
        <dbReference type="Pfam" id="PF16335"/>
    </source>
</evidence>
<dbReference type="PANTHER" id="PTHR31987">
    <property type="entry name" value="GLUTAMINASE A-RELATED"/>
    <property type="match status" value="1"/>
</dbReference>
<feature type="domain" description="Glutaminase A central" evidence="2">
    <location>
        <begin position="343"/>
        <end position="653"/>
    </location>
</feature>
<evidence type="ECO:0008006" key="6">
    <source>
        <dbReference type="Google" id="ProtNLM"/>
    </source>
</evidence>
<proteinExistence type="predicted"/>
<keyword evidence="5" id="KW-1185">Reference proteome</keyword>
<protein>
    <recommendedName>
        <fullName evidence="6">DUF1793-domain-containing protein</fullName>
    </recommendedName>
</protein>
<dbReference type="PANTHER" id="PTHR31987:SF1">
    <property type="entry name" value="GLUTAMINASE A"/>
    <property type="match status" value="1"/>
</dbReference>
<dbReference type="Pfam" id="PF16335">
    <property type="entry name" value="GtaA_6_Hairpin"/>
    <property type="match status" value="1"/>
</dbReference>
<dbReference type="AlphaFoldDB" id="A0AAD4L519"/>
<dbReference type="Pfam" id="PF17168">
    <property type="entry name" value="DUF5127"/>
    <property type="match status" value="1"/>
</dbReference>
<accession>A0AAD4L519</accession>
<gene>
    <name evidence="4" type="ORF">EDB92DRAFT_1381825</name>
</gene>
<organism evidence="4 5">
    <name type="scientific">Lactarius akahatsu</name>
    <dbReference type="NCBI Taxonomy" id="416441"/>
    <lineage>
        <taxon>Eukaryota</taxon>
        <taxon>Fungi</taxon>
        <taxon>Dikarya</taxon>
        <taxon>Basidiomycota</taxon>
        <taxon>Agaricomycotina</taxon>
        <taxon>Agaricomycetes</taxon>
        <taxon>Russulales</taxon>
        <taxon>Russulaceae</taxon>
        <taxon>Lactarius</taxon>
    </lineage>
</organism>
<name>A0AAD4L519_9AGAM</name>
<dbReference type="GO" id="GO:0005975">
    <property type="term" value="P:carbohydrate metabolic process"/>
    <property type="evidence" value="ECO:0007669"/>
    <property type="project" value="InterPro"/>
</dbReference>
<dbReference type="EMBL" id="JAKELL010000667">
    <property type="protein sequence ID" value="KAH8976457.1"/>
    <property type="molecule type" value="Genomic_DNA"/>
</dbReference>
<evidence type="ECO:0000313" key="5">
    <source>
        <dbReference type="Proteomes" id="UP001201163"/>
    </source>
</evidence>
<comment type="caution">
    <text evidence="4">The sequence shown here is derived from an EMBL/GenBank/DDBJ whole genome shotgun (WGS) entry which is preliminary data.</text>
</comment>
<feature type="signal peptide" evidence="1">
    <location>
        <begin position="1"/>
        <end position="17"/>
    </location>
</feature>
<feature type="chain" id="PRO_5042198120" description="DUF1793-domain-containing protein" evidence="1">
    <location>
        <begin position="18"/>
        <end position="776"/>
    </location>
</feature>
<evidence type="ECO:0000313" key="4">
    <source>
        <dbReference type="EMBL" id="KAH8976457.1"/>
    </source>
</evidence>
<dbReference type="SUPFAM" id="SSF48208">
    <property type="entry name" value="Six-hairpin glycosidases"/>
    <property type="match status" value="1"/>
</dbReference>
<evidence type="ECO:0000256" key="1">
    <source>
        <dbReference type="SAM" id="SignalP"/>
    </source>
</evidence>